<dbReference type="Proteomes" id="UP000031516">
    <property type="component" value="Unassembled WGS sequence"/>
</dbReference>
<evidence type="ECO:0000313" key="8">
    <source>
        <dbReference type="Proteomes" id="UP000031516"/>
    </source>
</evidence>
<accession>A0A0A8L5Z4</accession>
<comment type="caution">
    <text evidence="7">The sequence shown here is derived from an EMBL/GenBank/DDBJ whole genome shotgun (WGS) entry which is preliminary data.</text>
</comment>
<gene>
    <name evidence="7" type="ORF">KLDO_g1857</name>
</gene>
<reference evidence="7 8" key="1">
    <citation type="submission" date="2014-03" db="EMBL/GenBank/DDBJ databases">
        <title>The genome of Kluyveromyces dobzhanskii.</title>
        <authorList>
            <person name="Nystedt B."/>
            <person name="Astrom S."/>
        </authorList>
    </citation>
    <scope>NUCLEOTIDE SEQUENCE [LARGE SCALE GENOMIC DNA]</scope>
    <source>
        <strain evidence="7 8">CBS 2104</strain>
    </source>
</reference>
<dbReference type="InterPro" id="IPR011251">
    <property type="entry name" value="Luciferase-like_dom"/>
</dbReference>
<evidence type="ECO:0000256" key="3">
    <source>
        <dbReference type="ARBA" id="ARBA00023002"/>
    </source>
</evidence>
<dbReference type="InterPro" id="IPR036661">
    <property type="entry name" value="Luciferase-like_sf"/>
</dbReference>
<dbReference type="InterPro" id="IPR016215">
    <property type="entry name" value="NTA_MOA"/>
</dbReference>
<dbReference type="PANTHER" id="PTHR30011">
    <property type="entry name" value="ALKANESULFONATE MONOOXYGENASE-RELATED"/>
    <property type="match status" value="1"/>
</dbReference>
<dbReference type="InterPro" id="IPR051260">
    <property type="entry name" value="Diverse_substr_monoxygenases"/>
</dbReference>
<feature type="domain" description="Luciferase-like" evidence="6">
    <location>
        <begin position="36"/>
        <end position="368"/>
    </location>
</feature>
<name>A0A0A8L5Z4_9SACH</name>
<proteinExistence type="inferred from homology"/>
<evidence type="ECO:0000256" key="1">
    <source>
        <dbReference type="ARBA" id="ARBA00022630"/>
    </source>
</evidence>
<evidence type="ECO:0000256" key="2">
    <source>
        <dbReference type="ARBA" id="ARBA00022643"/>
    </source>
</evidence>
<keyword evidence="2" id="KW-0288">FMN</keyword>
<evidence type="ECO:0000256" key="5">
    <source>
        <dbReference type="ARBA" id="ARBA00033748"/>
    </source>
</evidence>
<keyword evidence="1" id="KW-0285">Flavoprotein</keyword>
<organism evidence="7 8">
    <name type="scientific">Kluyveromyces dobzhanskii CBS 2104</name>
    <dbReference type="NCBI Taxonomy" id="1427455"/>
    <lineage>
        <taxon>Eukaryota</taxon>
        <taxon>Fungi</taxon>
        <taxon>Dikarya</taxon>
        <taxon>Ascomycota</taxon>
        <taxon>Saccharomycotina</taxon>
        <taxon>Saccharomycetes</taxon>
        <taxon>Saccharomycetales</taxon>
        <taxon>Saccharomycetaceae</taxon>
        <taxon>Kluyveromyces</taxon>
    </lineage>
</organism>
<dbReference type="PANTHER" id="PTHR30011:SF16">
    <property type="entry name" value="C2H2 FINGER DOMAIN TRANSCRIPTION FACTOR (EUROFUNG)-RELATED"/>
    <property type="match status" value="1"/>
</dbReference>
<keyword evidence="3" id="KW-0560">Oxidoreductase</keyword>
<dbReference type="OrthoDB" id="5561043at2759"/>
<dbReference type="PIRSF" id="PIRSF000337">
    <property type="entry name" value="NTA_MOA"/>
    <property type="match status" value="1"/>
</dbReference>
<keyword evidence="4" id="KW-0503">Monooxygenase</keyword>
<comment type="similarity">
    <text evidence="5">Belongs to the NtaA/SnaA/DszA monooxygenase family.</text>
</comment>
<evidence type="ECO:0000259" key="6">
    <source>
        <dbReference type="Pfam" id="PF00296"/>
    </source>
</evidence>
<dbReference type="GO" id="GO:0004497">
    <property type="term" value="F:monooxygenase activity"/>
    <property type="evidence" value="ECO:0007669"/>
    <property type="project" value="UniProtKB-KW"/>
</dbReference>
<dbReference type="Pfam" id="PF00296">
    <property type="entry name" value="Bac_luciferase"/>
    <property type="match status" value="1"/>
</dbReference>
<dbReference type="Gene3D" id="3.20.20.30">
    <property type="entry name" value="Luciferase-like domain"/>
    <property type="match status" value="1"/>
</dbReference>
<dbReference type="AlphaFoldDB" id="A0A0A8L5Z4"/>
<evidence type="ECO:0000256" key="4">
    <source>
        <dbReference type="ARBA" id="ARBA00023033"/>
    </source>
</evidence>
<dbReference type="GO" id="GO:0016705">
    <property type="term" value="F:oxidoreductase activity, acting on paired donors, with incorporation or reduction of molecular oxygen"/>
    <property type="evidence" value="ECO:0007669"/>
    <property type="project" value="InterPro"/>
</dbReference>
<dbReference type="SUPFAM" id="SSF51679">
    <property type="entry name" value="Bacterial luciferase-like"/>
    <property type="match status" value="1"/>
</dbReference>
<sequence>MTENSTANKRQKLQKKQIIINAFLMASAGNQTINSWRNENDQTADSFQNPQYWIELAKLLEKGKFNSVFFADVLGPYDVYNGPGNFGPVAKAASQFPLSDPTYFIPLMASVTKNLAFGVTASTIAEPPYHLSRRLGTVDLISNGRVGWNIVTSYLDSASRNLLNGESLPSNVERYDRAEEYLDVVYKLFLSSWQDGAQHLPVLIQAGASTRGKELAARNAEVIFFSSKTKESLAASISDVKEIAKNKFGRDLSKIKFLSLVNVVLGETAEEAQEKYEAAKALGDVEAAKAMFSGWTGVDIGVYDDDQSLDDVNHVAITSAVQKWKEAAPDVKKWTKNAIVDDVLVAGYGPLFVGTAEQVAQKIEDWVEYSDVDGFNFTYTQSPQSFEDIVEYLLPELRKRGLLPEDYPEPLDGKILTYREQLFGDRFLDRTHPAHDLRWNANENKESFESRLPAALERLENGSPKPL</sequence>
<protein>
    <submittedName>
        <fullName evidence="7">WGS project CCBQ000000000 data, contig 00104</fullName>
    </submittedName>
</protein>
<dbReference type="EMBL" id="CCBQ010000026">
    <property type="protein sequence ID" value="CDO93561.1"/>
    <property type="molecule type" value="Genomic_DNA"/>
</dbReference>
<evidence type="ECO:0000313" key="7">
    <source>
        <dbReference type="EMBL" id="CDO93561.1"/>
    </source>
</evidence>
<keyword evidence="8" id="KW-1185">Reference proteome</keyword>